<evidence type="ECO:0000313" key="5">
    <source>
        <dbReference type="EMBL" id="OVA11042.1"/>
    </source>
</evidence>
<dbReference type="OrthoDB" id="276151at2759"/>
<dbReference type="STRING" id="56857.A0A200QKU6"/>
<dbReference type="EMBL" id="MVGT01001732">
    <property type="protein sequence ID" value="OVA11042.1"/>
    <property type="molecule type" value="Genomic_DNA"/>
</dbReference>
<proteinExistence type="predicted"/>
<comment type="caution">
    <text evidence="5">The sequence shown here is derived from an EMBL/GenBank/DDBJ whole genome shotgun (WGS) entry which is preliminary data.</text>
</comment>
<dbReference type="GO" id="GO:0032259">
    <property type="term" value="P:methylation"/>
    <property type="evidence" value="ECO:0007669"/>
    <property type="project" value="UniProtKB-KW"/>
</dbReference>
<sequence>MDQNGEGGGNRSENTISLNPKVDKIQSLVNADSIGGWDKCWEQGLTPWDLGGPTPVILHLLQTGSLPKGRVLVPGCGSGHDVIAIASPERYVVGLELSKTAINIARELSLSSPNASCFEFIEENFFTWRPTELFDLIFDYTFFCAIEPSMRSSWGSRVQELLKPDGELITLMFPVSDHSGGPPYKVSVTDYEEVLHPMGFKAISIIDNELAIGQRRDTSIFQLPGGIFLSVRKGGRGWGEPPCPPHLSVTRLCFKKQQGLLDQC</sequence>
<evidence type="ECO:0000256" key="4">
    <source>
        <dbReference type="ARBA" id="ARBA00022691"/>
    </source>
</evidence>
<dbReference type="InterPro" id="IPR029063">
    <property type="entry name" value="SAM-dependent_MTases_sf"/>
</dbReference>
<dbReference type="OMA" id="EQTFFCA"/>
<dbReference type="CDD" id="cd02440">
    <property type="entry name" value="AdoMet_MTases"/>
    <property type="match status" value="1"/>
</dbReference>
<dbReference type="Proteomes" id="UP000195402">
    <property type="component" value="Unassembled WGS sequence"/>
</dbReference>
<dbReference type="GO" id="GO:0008757">
    <property type="term" value="F:S-adenosylmethionine-dependent methyltransferase activity"/>
    <property type="evidence" value="ECO:0007669"/>
    <property type="project" value="InterPro"/>
</dbReference>
<evidence type="ECO:0000256" key="2">
    <source>
        <dbReference type="ARBA" id="ARBA00022603"/>
    </source>
</evidence>
<keyword evidence="6" id="KW-1185">Reference proteome</keyword>
<dbReference type="InterPro" id="IPR008854">
    <property type="entry name" value="TPMT"/>
</dbReference>
<dbReference type="PANTHER" id="PTHR32183">
    <property type="match status" value="1"/>
</dbReference>
<keyword evidence="4" id="KW-0949">S-adenosyl-L-methionine</keyword>
<dbReference type="PANTHER" id="PTHR32183:SF11">
    <property type="entry name" value="THIOL METHYLTRANSFERASE 2-RELATED"/>
    <property type="match status" value="1"/>
</dbReference>
<keyword evidence="2" id="KW-0489">Methyltransferase</keyword>
<dbReference type="InParanoid" id="A0A200QKU6"/>
<keyword evidence="3" id="KW-0808">Transferase</keyword>
<dbReference type="PROSITE" id="PS51585">
    <property type="entry name" value="SAM_MT_TPMT"/>
    <property type="match status" value="1"/>
</dbReference>
<evidence type="ECO:0000256" key="1">
    <source>
        <dbReference type="ARBA" id="ARBA00022553"/>
    </source>
</evidence>
<protein>
    <submittedName>
        <fullName evidence="5">TPMT family</fullName>
    </submittedName>
</protein>
<evidence type="ECO:0000313" key="6">
    <source>
        <dbReference type="Proteomes" id="UP000195402"/>
    </source>
</evidence>
<gene>
    <name evidence="5" type="ORF">BVC80_1741g16</name>
</gene>
<dbReference type="SUPFAM" id="SSF53335">
    <property type="entry name" value="S-adenosyl-L-methionine-dependent methyltransferases"/>
    <property type="match status" value="1"/>
</dbReference>
<dbReference type="FunCoup" id="A0A200QKU6">
    <property type="interactions" value="238"/>
</dbReference>
<keyword evidence="1" id="KW-0597">Phosphoprotein</keyword>
<organism evidence="5 6">
    <name type="scientific">Macleaya cordata</name>
    <name type="common">Five-seeded plume-poppy</name>
    <name type="synonym">Bocconia cordata</name>
    <dbReference type="NCBI Taxonomy" id="56857"/>
    <lineage>
        <taxon>Eukaryota</taxon>
        <taxon>Viridiplantae</taxon>
        <taxon>Streptophyta</taxon>
        <taxon>Embryophyta</taxon>
        <taxon>Tracheophyta</taxon>
        <taxon>Spermatophyta</taxon>
        <taxon>Magnoliopsida</taxon>
        <taxon>Ranunculales</taxon>
        <taxon>Papaveraceae</taxon>
        <taxon>Papaveroideae</taxon>
        <taxon>Macleaya</taxon>
    </lineage>
</organism>
<dbReference type="Gene3D" id="3.40.50.150">
    <property type="entry name" value="Vaccinia Virus protein VP39"/>
    <property type="match status" value="1"/>
</dbReference>
<evidence type="ECO:0000256" key="3">
    <source>
        <dbReference type="ARBA" id="ARBA00022679"/>
    </source>
</evidence>
<dbReference type="Pfam" id="PF05724">
    <property type="entry name" value="TPMT"/>
    <property type="match status" value="1"/>
</dbReference>
<reference evidence="5 6" key="1">
    <citation type="journal article" date="2017" name="Mol. Plant">
        <title>The Genome of Medicinal Plant Macleaya cordata Provides New Insights into Benzylisoquinoline Alkaloids Metabolism.</title>
        <authorList>
            <person name="Liu X."/>
            <person name="Liu Y."/>
            <person name="Huang P."/>
            <person name="Ma Y."/>
            <person name="Qing Z."/>
            <person name="Tang Q."/>
            <person name="Cao H."/>
            <person name="Cheng P."/>
            <person name="Zheng Y."/>
            <person name="Yuan Z."/>
            <person name="Zhou Y."/>
            <person name="Liu J."/>
            <person name="Tang Z."/>
            <person name="Zhuo Y."/>
            <person name="Zhang Y."/>
            <person name="Yu L."/>
            <person name="Huang J."/>
            <person name="Yang P."/>
            <person name="Peng Q."/>
            <person name="Zhang J."/>
            <person name="Jiang W."/>
            <person name="Zhang Z."/>
            <person name="Lin K."/>
            <person name="Ro D.K."/>
            <person name="Chen X."/>
            <person name="Xiong X."/>
            <person name="Shang Y."/>
            <person name="Huang S."/>
            <person name="Zeng J."/>
        </authorList>
    </citation>
    <scope>NUCLEOTIDE SEQUENCE [LARGE SCALE GENOMIC DNA]</scope>
    <source>
        <strain evidence="6">cv. BLH2017</strain>
        <tissue evidence="5">Root</tissue>
    </source>
</reference>
<accession>A0A200QKU6</accession>
<dbReference type="AlphaFoldDB" id="A0A200QKU6"/>
<name>A0A200QKU6_MACCD</name>